<dbReference type="EMBL" id="CP008944">
    <property type="protein sequence ID" value="AIG64698.1"/>
    <property type="molecule type" value="Genomic_DNA"/>
</dbReference>
<reference evidence="1 2" key="1">
    <citation type="submission" date="2014-07" db="EMBL/GenBank/DDBJ databases">
        <title>Complete genome sequence of Corynebacterium atypicum DSM 44849: identifiction of the mycolic acid biosynthesis genes.</title>
        <authorList>
            <person name="Tippelt A."/>
            <person name="Mollmann S."/>
            <person name="Albersmeier A."/>
            <person name="Jaenicke S."/>
            <person name="Ruckert C."/>
            <person name="Tauch A."/>
        </authorList>
    </citation>
    <scope>NUCLEOTIDE SEQUENCE [LARGE SCALE GENOMIC DNA]</scope>
    <source>
        <strain evidence="1 2">R2070</strain>
    </source>
</reference>
<evidence type="ECO:0000313" key="2">
    <source>
        <dbReference type="Proteomes" id="UP000028504"/>
    </source>
</evidence>
<accession>A0ABN4DE82</accession>
<sequence>MNEFTKFPNPDKTFPGDDWERLQSWNHLSSGWDLEDGTHVDTVISALLNTLGGVFADTAEALSKLIGLFN</sequence>
<dbReference type="RefSeq" id="WP_038606751.1">
    <property type="nucleotide sequence ID" value="NZ_CP008944.1"/>
</dbReference>
<dbReference type="Proteomes" id="UP000028504">
    <property type="component" value="Chromosome"/>
</dbReference>
<evidence type="ECO:0000313" key="1">
    <source>
        <dbReference type="EMBL" id="AIG64698.1"/>
    </source>
</evidence>
<protein>
    <submittedName>
        <fullName evidence="1">Uncharacterized protein</fullName>
    </submittedName>
</protein>
<gene>
    <name evidence="1" type="ORF">CATYP_09155</name>
</gene>
<name>A0ABN4DE82_9CORY</name>
<keyword evidence="2" id="KW-1185">Reference proteome</keyword>
<proteinExistence type="predicted"/>
<organism evidence="1 2">
    <name type="scientific">Corynebacterium atypicum</name>
    <dbReference type="NCBI Taxonomy" id="191610"/>
    <lineage>
        <taxon>Bacteria</taxon>
        <taxon>Bacillati</taxon>
        <taxon>Actinomycetota</taxon>
        <taxon>Actinomycetes</taxon>
        <taxon>Mycobacteriales</taxon>
        <taxon>Corynebacteriaceae</taxon>
        <taxon>Corynebacterium</taxon>
    </lineage>
</organism>